<accession>A0A520RWY0</accession>
<evidence type="ECO:0000256" key="1">
    <source>
        <dbReference type="SAM" id="SignalP"/>
    </source>
</evidence>
<dbReference type="EMBL" id="SHAH01000084">
    <property type="protein sequence ID" value="RZO74760.1"/>
    <property type="molecule type" value="Genomic_DNA"/>
</dbReference>
<evidence type="ECO:0000313" key="3">
    <source>
        <dbReference type="Proteomes" id="UP000320404"/>
    </source>
</evidence>
<gene>
    <name evidence="2" type="ORF">EVA69_05345</name>
</gene>
<proteinExistence type="predicted"/>
<dbReference type="Proteomes" id="UP000320404">
    <property type="component" value="Unassembled WGS sequence"/>
</dbReference>
<dbReference type="AlphaFoldDB" id="A0A520RWY0"/>
<name>A0A520RWY0_9GAMM</name>
<feature type="signal peptide" evidence="1">
    <location>
        <begin position="1"/>
        <end position="31"/>
    </location>
</feature>
<comment type="caution">
    <text evidence="2">The sequence shown here is derived from an EMBL/GenBank/DDBJ whole genome shotgun (WGS) entry which is preliminary data.</text>
</comment>
<organism evidence="2 3">
    <name type="scientific">OM182 bacterium</name>
    <dbReference type="NCBI Taxonomy" id="2510334"/>
    <lineage>
        <taxon>Bacteria</taxon>
        <taxon>Pseudomonadati</taxon>
        <taxon>Pseudomonadota</taxon>
        <taxon>Gammaproteobacteria</taxon>
        <taxon>OMG group</taxon>
        <taxon>OM182 clade</taxon>
    </lineage>
</organism>
<evidence type="ECO:0008006" key="4">
    <source>
        <dbReference type="Google" id="ProtNLM"/>
    </source>
</evidence>
<evidence type="ECO:0000313" key="2">
    <source>
        <dbReference type="EMBL" id="RZO74760.1"/>
    </source>
</evidence>
<reference evidence="2 3" key="1">
    <citation type="submission" date="2019-02" db="EMBL/GenBank/DDBJ databases">
        <title>Prokaryotic population dynamics and viral predation in marine succession experiment using metagenomics: the confinement effect.</title>
        <authorList>
            <person name="Haro-Moreno J.M."/>
            <person name="Rodriguez-Valera F."/>
            <person name="Lopez-Perez M."/>
        </authorList>
    </citation>
    <scope>NUCLEOTIDE SEQUENCE [LARGE SCALE GENOMIC DNA]</scope>
    <source>
        <strain evidence="2">MED-G158</strain>
    </source>
</reference>
<feature type="chain" id="PRO_5021881542" description="DUF2059 domain-containing protein" evidence="1">
    <location>
        <begin position="32"/>
        <end position="186"/>
    </location>
</feature>
<keyword evidence="1" id="KW-0732">Signal</keyword>
<protein>
    <recommendedName>
        <fullName evidence="4">DUF2059 domain-containing protein</fullName>
    </recommendedName>
</protein>
<sequence>MLAITKCNRGKHAATLSLLCAVLLTAPASLGDVLADARLLLRVSNTAENFETRTQSQIRNILRTYASIVAMESDVELPAGIRSTIAACYTREYAWENFRGGFAEIIAEHLSPQQIQLLIGFYRNRGLPPSQIDTFKATIAKAELIEASSADYIFSSSPGCVHRDAQLISSFIDSQSLPSLLGTSLE</sequence>